<accession>A0A8A4TXF5</accession>
<dbReference type="Proteomes" id="UP000663929">
    <property type="component" value="Chromosome"/>
</dbReference>
<keyword evidence="2" id="KW-1185">Reference proteome</keyword>
<evidence type="ECO:0000313" key="2">
    <source>
        <dbReference type="Proteomes" id="UP000663929"/>
    </source>
</evidence>
<dbReference type="RefSeq" id="WP_237384268.1">
    <property type="nucleotide sequence ID" value="NZ_CP071793.1"/>
</dbReference>
<gene>
    <name evidence="1" type="ORF">J3U87_17125</name>
</gene>
<reference evidence="1" key="1">
    <citation type="submission" date="2021-03" db="EMBL/GenBank/DDBJ databases">
        <title>Acanthopleuribacteraceae sp. M133.</title>
        <authorList>
            <person name="Wang G."/>
        </authorList>
    </citation>
    <scope>NUCLEOTIDE SEQUENCE</scope>
    <source>
        <strain evidence="1">M133</strain>
    </source>
</reference>
<proteinExistence type="predicted"/>
<dbReference type="EMBL" id="CP071793">
    <property type="protein sequence ID" value="QTD54170.1"/>
    <property type="molecule type" value="Genomic_DNA"/>
</dbReference>
<dbReference type="AlphaFoldDB" id="A0A8A4TXF5"/>
<evidence type="ECO:0000313" key="1">
    <source>
        <dbReference type="EMBL" id="QTD54170.1"/>
    </source>
</evidence>
<sequence length="276" mass="31637">MITLEMLDRTHQAYLANQAKEAAAQEDTVAVRQACDDRQAHQRPSCDDEALYVATDCTYWRTDRPTGLAGDLGVNGTCYRRLDPIYFAWLWQQMEKVQWAHHTGKMPQALFDQVSQRFQEIYAWALVTFDEDSIDKARKAFALRARLYKPPSMEPLIRLGFEPAPEDRDRAEEDRRKQAYLFPEKAADDSWSFWTPVAESAREKVAAIQAKALAKGWTEGSLWQNRGTFKFPFGDGYGLICFVKDADQIGQVRADHIEIIKPAPANSILRFQKPKD</sequence>
<organism evidence="1 2">
    <name type="scientific">Sulfidibacter corallicola</name>
    <dbReference type="NCBI Taxonomy" id="2818388"/>
    <lineage>
        <taxon>Bacteria</taxon>
        <taxon>Pseudomonadati</taxon>
        <taxon>Acidobacteriota</taxon>
        <taxon>Holophagae</taxon>
        <taxon>Acanthopleuribacterales</taxon>
        <taxon>Acanthopleuribacteraceae</taxon>
        <taxon>Sulfidibacter</taxon>
    </lineage>
</organism>
<name>A0A8A4TXF5_SULCO</name>
<dbReference type="KEGG" id="scor:J3U87_17125"/>
<protein>
    <submittedName>
        <fullName evidence="1">Uncharacterized protein</fullName>
    </submittedName>
</protein>